<dbReference type="InterPro" id="IPR001173">
    <property type="entry name" value="Glyco_trans_2-like"/>
</dbReference>
<dbReference type="EMBL" id="LXHC01000028">
    <property type="protein sequence ID" value="OAU94494.1"/>
    <property type="molecule type" value="Genomic_DNA"/>
</dbReference>
<reference evidence="2 3" key="1">
    <citation type="journal article" date="2016" name="Genome Biol. Evol.">
        <title>Comparative Genomic Analyses of the Moraxella catarrhalis Serosensitive and Seroresistant Lineages Demonstrate Their Independent Evolution.</title>
        <authorList>
            <person name="Earl J.P."/>
            <person name="de Vries S.P."/>
            <person name="Ahmed A."/>
            <person name="Powell E."/>
            <person name="Schultz M.P."/>
            <person name="Hermans P.W."/>
            <person name="Hill D.J."/>
            <person name="Zhou Z."/>
            <person name="Constantinidou C.I."/>
            <person name="Hu F.Z."/>
            <person name="Bootsma H.J."/>
            <person name="Ehrlich G.D."/>
        </authorList>
    </citation>
    <scope>NUCLEOTIDE SEQUENCE [LARGE SCALE GENOMIC DNA]</scope>
    <source>
        <strain evidence="2 3">Z7542</strain>
    </source>
</reference>
<evidence type="ECO:0000313" key="2">
    <source>
        <dbReference type="EMBL" id="OAU94494.1"/>
    </source>
</evidence>
<evidence type="ECO:0000313" key="3">
    <source>
        <dbReference type="Proteomes" id="UP000078228"/>
    </source>
</evidence>
<dbReference type="PATRIC" id="fig|480.237.peg.503"/>
<gene>
    <name evidence="2" type="ORF">AO384_1851</name>
</gene>
<name>A0A198UDN1_MORCA</name>
<evidence type="ECO:0000259" key="1">
    <source>
        <dbReference type="Pfam" id="PF00535"/>
    </source>
</evidence>
<dbReference type="PANTHER" id="PTHR43685">
    <property type="entry name" value="GLYCOSYLTRANSFERASE"/>
    <property type="match status" value="1"/>
</dbReference>
<comment type="caution">
    <text evidence="2">The sequence shown here is derived from an EMBL/GenBank/DDBJ whole genome shotgun (WGS) entry which is preliminary data.</text>
</comment>
<keyword evidence="3" id="KW-1185">Reference proteome</keyword>
<dbReference type="AlphaFoldDB" id="A0A198UDN1"/>
<dbReference type="GO" id="GO:0016740">
    <property type="term" value="F:transferase activity"/>
    <property type="evidence" value="ECO:0007669"/>
    <property type="project" value="UniProtKB-KW"/>
</dbReference>
<proteinExistence type="predicted"/>
<accession>A0A198UDN1</accession>
<dbReference type="InterPro" id="IPR029044">
    <property type="entry name" value="Nucleotide-diphossugar_trans"/>
</dbReference>
<feature type="domain" description="Glycosyltransferase 2-like" evidence="1">
    <location>
        <begin position="2"/>
        <end position="98"/>
    </location>
</feature>
<dbReference type="Gene3D" id="3.90.550.10">
    <property type="entry name" value="Spore Coat Polysaccharide Biosynthesis Protein SpsA, Chain A"/>
    <property type="match status" value="1"/>
</dbReference>
<dbReference type="Proteomes" id="UP000078228">
    <property type="component" value="Unassembled WGS sequence"/>
</dbReference>
<keyword evidence="2" id="KW-0808">Transferase</keyword>
<dbReference type="Pfam" id="PF00535">
    <property type="entry name" value="Glycos_transf_2"/>
    <property type="match status" value="1"/>
</dbReference>
<protein>
    <submittedName>
        <fullName evidence="2">Glycosyl transferase, group 2 family protein</fullName>
    </submittedName>
</protein>
<dbReference type="InterPro" id="IPR050834">
    <property type="entry name" value="Glycosyltransf_2"/>
</dbReference>
<dbReference type="SUPFAM" id="SSF53448">
    <property type="entry name" value="Nucleotide-diphospho-sugar transferases"/>
    <property type="match status" value="1"/>
</dbReference>
<organism evidence="2 3">
    <name type="scientific">Moraxella catarrhalis</name>
    <name type="common">Branhamella catarrhalis</name>
    <dbReference type="NCBI Taxonomy" id="480"/>
    <lineage>
        <taxon>Bacteria</taxon>
        <taxon>Pseudomonadati</taxon>
        <taxon>Pseudomonadota</taxon>
        <taxon>Gammaproteobacteria</taxon>
        <taxon>Moraxellales</taxon>
        <taxon>Moraxellaceae</taxon>
        <taxon>Moraxella</taxon>
    </lineage>
</organism>
<sequence>MNDGSSAEDTLYFLDKLTQIKKKNFTLIHQDNGGLPNAHNTGIKAAQGTFILPLDSDDVLSQHISYFIDYLNHHPEIEILFGDYQTFGDEENYYHLTANFSLTELLLSENQLTACSFFKKEIWGKVGGYDESYKTFEDYEFWCRCAIHGVQFTHLSHPIFLYRKVNDGQSLLQKSLPLHQEYRQKIVDKLIQPSIDLTELNRLMNNKLQKQIKQKKEKSLGNTHLCLLP</sequence>
<dbReference type="PANTHER" id="PTHR43685:SF2">
    <property type="entry name" value="GLYCOSYLTRANSFERASE 2-LIKE DOMAIN-CONTAINING PROTEIN"/>
    <property type="match status" value="1"/>
</dbReference>